<dbReference type="GO" id="GO:0005525">
    <property type="term" value="F:GTP binding"/>
    <property type="evidence" value="ECO:0007669"/>
    <property type="project" value="UniProtKB-KW"/>
</dbReference>
<evidence type="ECO:0000259" key="6">
    <source>
        <dbReference type="PROSITE" id="PS51722"/>
    </source>
</evidence>
<dbReference type="EMBL" id="MHWZ01000018">
    <property type="protein sequence ID" value="OHB17522.1"/>
    <property type="molecule type" value="Genomic_DNA"/>
</dbReference>
<dbReference type="PRINTS" id="PR00315">
    <property type="entry name" value="ELONGATNFCT"/>
</dbReference>
<dbReference type="STRING" id="1802782.A2544_00030"/>
<dbReference type="SUPFAM" id="SSF52156">
    <property type="entry name" value="Initiation factor IF2/eIF5b, domain 3"/>
    <property type="match status" value="1"/>
</dbReference>
<dbReference type="Pfam" id="PF22042">
    <property type="entry name" value="EF-G_D2"/>
    <property type="match status" value="1"/>
</dbReference>
<dbReference type="PANTHER" id="PTHR43381:SF5">
    <property type="entry name" value="TR-TYPE G DOMAIN-CONTAINING PROTEIN"/>
    <property type="match status" value="1"/>
</dbReference>
<reference evidence="7 8" key="1">
    <citation type="journal article" date="2016" name="Nat. Commun.">
        <title>Thousands of microbial genomes shed light on interconnected biogeochemical processes in an aquifer system.</title>
        <authorList>
            <person name="Anantharaman K."/>
            <person name="Brown C.T."/>
            <person name="Hug L.A."/>
            <person name="Sharon I."/>
            <person name="Castelle C.J."/>
            <person name="Probst A.J."/>
            <person name="Thomas B.C."/>
            <person name="Singh A."/>
            <person name="Wilkins M.J."/>
            <person name="Karaoz U."/>
            <person name="Brodie E.L."/>
            <person name="Williams K.H."/>
            <person name="Hubbard S.S."/>
            <person name="Banfield J.F."/>
        </authorList>
    </citation>
    <scope>NUCLEOTIDE SEQUENCE [LARGE SCALE GENOMIC DNA]</scope>
</reference>
<dbReference type="SUPFAM" id="SSF50447">
    <property type="entry name" value="Translation proteins"/>
    <property type="match status" value="2"/>
</dbReference>
<keyword evidence="4" id="KW-0648">Protein biosynthesis</keyword>
<dbReference type="InterPro" id="IPR027417">
    <property type="entry name" value="P-loop_NTPase"/>
</dbReference>
<dbReference type="NCBIfam" id="TIGR00231">
    <property type="entry name" value="small_GTP"/>
    <property type="match status" value="1"/>
</dbReference>
<dbReference type="Proteomes" id="UP000176868">
    <property type="component" value="Unassembled WGS sequence"/>
</dbReference>
<dbReference type="InterPro" id="IPR000795">
    <property type="entry name" value="T_Tr_GTP-bd_dom"/>
</dbReference>
<dbReference type="GO" id="GO:0003924">
    <property type="term" value="F:GTPase activity"/>
    <property type="evidence" value="ECO:0007669"/>
    <property type="project" value="InterPro"/>
</dbReference>
<dbReference type="InterPro" id="IPR015760">
    <property type="entry name" value="TIF_IF2"/>
</dbReference>
<dbReference type="InterPro" id="IPR023115">
    <property type="entry name" value="TIF_IF2_dom3"/>
</dbReference>
<evidence type="ECO:0000256" key="3">
    <source>
        <dbReference type="ARBA" id="ARBA00022741"/>
    </source>
</evidence>
<dbReference type="GO" id="GO:0005737">
    <property type="term" value="C:cytoplasm"/>
    <property type="evidence" value="ECO:0007669"/>
    <property type="project" value="TreeGrafter"/>
</dbReference>
<feature type="domain" description="Tr-type G" evidence="6">
    <location>
        <begin position="12"/>
        <end position="185"/>
    </location>
</feature>
<dbReference type="CDD" id="cd01887">
    <property type="entry name" value="IF2_eIF5B"/>
    <property type="match status" value="1"/>
</dbReference>
<dbReference type="InterPro" id="IPR053905">
    <property type="entry name" value="EF-G-like_DII"/>
</dbReference>
<dbReference type="SUPFAM" id="SSF52540">
    <property type="entry name" value="P-loop containing nucleoside triphosphate hydrolases"/>
    <property type="match status" value="1"/>
</dbReference>
<dbReference type="Gene3D" id="3.40.50.10050">
    <property type="entry name" value="Translation initiation factor IF- 2, domain 3"/>
    <property type="match status" value="1"/>
</dbReference>
<dbReference type="Gene3D" id="3.40.50.300">
    <property type="entry name" value="P-loop containing nucleotide triphosphate hydrolases"/>
    <property type="match status" value="1"/>
</dbReference>
<comment type="caution">
    <text evidence="7">The sequence shown here is derived from an EMBL/GenBank/DDBJ whole genome shotgun (WGS) entry which is preliminary data.</text>
</comment>
<evidence type="ECO:0000256" key="1">
    <source>
        <dbReference type="ARBA" id="ARBA00007733"/>
    </source>
</evidence>
<dbReference type="PROSITE" id="PS51722">
    <property type="entry name" value="G_TR_2"/>
    <property type="match status" value="1"/>
</dbReference>
<accession>A0A1G2V7A9</accession>
<evidence type="ECO:0000256" key="4">
    <source>
        <dbReference type="ARBA" id="ARBA00022917"/>
    </source>
</evidence>
<dbReference type="Pfam" id="PF00009">
    <property type="entry name" value="GTP_EFTU"/>
    <property type="match status" value="1"/>
</dbReference>
<keyword evidence="5" id="KW-0342">GTP-binding</keyword>
<dbReference type="InterPro" id="IPR009000">
    <property type="entry name" value="Transl_B-barrel_sf"/>
</dbReference>
<evidence type="ECO:0000313" key="8">
    <source>
        <dbReference type="Proteomes" id="UP000176868"/>
    </source>
</evidence>
<dbReference type="Gene3D" id="2.40.30.10">
    <property type="entry name" value="Translation factors"/>
    <property type="match status" value="2"/>
</dbReference>
<protein>
    <recommendedName>
        <fullName evidence="6">Tr-type G domain-containing protein</fullName>
    </recommendedName>
</protein>
<sequence length="510" mass="55056">MAKSEQKAEKDIRPPVVAILGHIDHGKSTLIDYIRKTNVTGAEAGGITQHINTYEIVHTSKDGREKHITFLDTPGHEAFSNIRIHCANVADIAALIVSAEDGVKPQTLEVLKQIKECHLPYLVVITKIDKPSADILRTKQNLAENEIYVEGYGGSTPVVALSAKTGEGVDEFLEMIGLISELEEKMADRDALGSGVIIESRRDAKRGIVAVGIIKDGTLRPGLFAAAKAGQAATHGTIAPIRFLLDAEGKLVDELSFSSPVQIVGWDKMPTIGEEFKTFLKKDEALAFAAPTSGKADIPIQIQSDIKKNFSFLPMVLKADTAGSLDAVTGELKKLSRERIAPQVILSGIGGINENDVKSAIAATGAIIIGFNTKVEPRVILLAERSGITILVFNVIYELTDKIKELLSEREPRMEIETIIGISKVLKLFGITKGRQIIGGRVLSGQIKRGSIVKIIRRETELGVGKVKELQQSKIATDSVNEGVEFGAMIESKIEVAPGDILDAVILVTK</sequence>
<comment type="similarity">
    <text evidence="1">Belongs to the TRAFAC class translation factor GTPase superfamily. Classic translation factor GTPase family. IF-2 subfamily.</text>
</comment>
<dbReference type="PANTHER" id="PTHR43381">
    <property type="entry name" value="TRANSLATION INITIATION FACTOR IF-2-RELATED"/>
    <property type="match status" value="1"/>
</dbReference>
<dbReference type="Pfam" id="PF11987">
    <property type="entry name" value="IF-2"/>
    <property type="match status" value="1"/>
</dbReference>
<dbReference type="GO" id="GO:0003743">
    <property type="term" value="F:translation initiation factor activity"/>
    <property type="evidence" value="ECO:0007669"/>
    <property type="project" value="UniProtKB-KW"/>
</dbReference>
<dbReference type="FunFam" id="3.40.50.300:FF:000019">
    <property type="entry name" value="Translation initiation factor IF-2"/>
    <property type="match status" value="1"/>
</dbReference>
<keyword evidence="2" id="KW-0396">Initiation factor</keyword>
<dbReference type="FunFam" id="3.40.50.10050:FF:000001">
    <property type="entry name" value="Translation initiation factor IF-2"/>
    <property type="match status" value="1"/>
</dbReference>
<dbReference type="InterPro" id="IPR005225">
    <property type="entry name" value="Small_GTP-bd"/>
</dbReference>
<keyword evidence="3" id="KW-0547">Nucleotide-binding</keyword>
<proteinExistence type="inferred from homology"/>
<gene>
    <name evidence="7" type="ORF">A2544_00030</name>
</gene>
<organism evidence="7 8">
    <name type="scientific">Candidatus Zambryskibacteria bacterium RIFOXYD2_FULL_43_10</name>
    <dbReference type="NCBI Taxonomy" id="1802782"/>
    <lineage>
        <taxon>Bacteria</taxon>
        <taxon>Candidatus Zambryskiibacteriota</taxon>
    </lineage>
</organism>
<name>A0A1G2V7A9_9BACT</name>
<evidence type="ECO:0000313" key="7">
    <source>
        <dbReference type="EMBL" id="OHB17522.1"/>
    </source>
</evidence>
<evidence type="ECO:0000256" key="5">
    <source>
        <dbReference type="ARBA" id="ARBA00023134"/>
    </source>
</evidence>
<evidence type="ECO:0000256" key="2">
    <source>
        <dbReference type="ARBA" id="ARBA00022540"/>
    </source>
</evidence>
<dbReference type="AlphaFoldDB" id="A0A1G2V7A9"/>
<dbReference type="InterPro" id="IPR036925">
    <property type="entry name" value="TIF_IF2_dom3_sf"/>
</dbReference>